<dbReference type="InterPro" id="IPR015064">
    <property type="entry name" value="Sda"/>
</dbReference>
<dbReference type="EMBL" id="CP003923">
    <property type="protein sequence ID" value="AIC94225.1"/>
    <property type="molecule type" value="Genomic_DNA"/>
</dbReference>
<dbReference type="RefSeq" id="WP_078440168.1">
    <property type="nucleotide sequence ID" value="NZ_CP003923.1"/>
</dbReference>
<dbReference type="KEGG" id="ble:BleG1_1647"/>
<evidence type="ECO:0000313" key="1">
    <source>
        <dbReference type="EMBL" id="AIC94225.1"/>
    </source>
</evidence>
<gene>
    <name evidence="1" type="ORF">BleG1_1647</name>
</gene>
<accession>A0A060LWS0</accession>
<dbReference type="Proteomes" id="UP000027142">
    <property type="component" value="Chromosome"/>
</dbReference>
<name>A0A060LWS0_9BACI</name>
<keyword evidence="2" id="KW-1185">Reference proteome</keyword>
<proteinExistence type="predicted"/>
<evidence type="ECO:0008006" key="3">
    <source>
        <dbReference type="Google" id="ProtNLM"/>
    </source>
</evidence>
<dbReference type="SUPFAM" id="SSF100985">
    <property type="entry name" value="Sporulation inhibitor Sda"/>
    <property type="match status" value="1"/>
</dbReference>
<dbReference type="AlphaFoldDB" id="A0A060LWS0"/>
<evidence type="ECO:0000313" key="2">
    <source>
        <dbReference type="Proteomes" id="UP000027142"/>
    </source>
</evidence>
<sequence length="46" mass="5417">MIEQLSDSVLLEAYNKAKQIQLEEDFLAILEKELVRRDIHINKSTM</sequence>
<dbReference type="Gene3D" id="1.10.287.1100">
    <property type="entry name" value="Sporulation inhibitor A"/>
    <property type="match status" value="1"/>
</dbReference>
<organism evidence="1 2">
    <name type="scientific">Shouchella lehensis G1</name>
    <dbReference type="NCBI Taxonomy" id="1246626"/>
    <lineage>
        <taxon>Bacteria</taxon>
        <taxon>Bacillati</taxon>
        <taxon>Bacillota</taxon>
        <taxon>Bacilli</taxon>
        <taxon>Bacillales</taxon>
        <taxon>Bacillaceae</taxon>
        <taxon>Shouchella</taxon>
    </lineage>
</organism>
<dbReference type="InterPro" id="IPR036916">
    <property type="entry name" value="Sda_sf"/>
</dbReference>
<protein>
    <recommendedName>
        <fullName evidence="3">Sporulation histidine kinase inhibitor Sda</fullName>
    </recommendedName>
</protein>
<dbReference type="PATRIC" id="fig|1246626.3.peg.1637"/>
<dbReference type="Pfam" id="PF08970">
    <property type="entry name" value="Sda"/>
    <property type="match status" value="1"/>
</dbReference>
<dbReference type="HOGENOM" id="CLU_197451_2_0_9"/>
<reference evidence="1 2" key="1">
    <citation type="journal article" date="2014" name="Gene">
        <title>A comparative genomic analysis of the alkalitolerant soil bacterium Bacillus lehensis G1.</title>
        <authorList>
            <person name="Noor Y.M."/>
            <person name="Samsulrizal N.H."/>
            <person name="Jema'on N.A."/>
            <person name="Low K.O."/>
            <person name="Ramli A.N."/>
            <person name="Alias N.I."/>
            <person name="Damis S.I."/>
            <person name="Fuzi S.F."/>
            <person name="Isa M.N."/>
            <person name="Murad A.M."/>
            <person name="Raih M.F."/>
            <person name="Bakar F.D."/>
            <person name="Najimudin N."/>
            <person name="Mahadi N.M."/>
            <person name="Illias R.M."/>
        </authorList>
    </citation>
    <scope>NUCLEOTIDE SEQUENCE [LARGE SCALE GENOMIC DNA]</scope>
    <source>
        <strain evidence="1 2">G1</strain>
    </source>
</reference>